<dbReference type="AlphaFoldDB" id="A0A0D1VS20"/>
<dbReference type="OrthoDB" id="4392610at2759"/>
<organism evidence="1 2">
    <name type="scientific">Exophiala sideris</name>
    <dbReference type="NCBI Taxonomy" id="1016849"/>
    <lineage>
        <taxon>Eukaryota</taxon>
        <taxon>Fungi</taxon>
        <taxon>Dikarya</taxon>
        <taxon>Ascomycota</taxon>
        <taxon>Pezizomycotina</taxon>
        <taxon>Eurotiomycetes</taxon>
        <taxon>Chaetothyriomycetidae</taxon>
        <taxon>Chaetothyriales</taxon>
        <taxon>Herpotrichiellaceae</taxon>
        <taxon>Exophiala</taxon>
    </lineage>
</organism>
<reference evidence="1 2" key="1">
    <citation type="submission" date="2015-01" db="EMBL/GenBank/DDBJ databases">
        <title>The Genome Sequence of Exophiala sideris CBS121828.</title>
        <authorList>
            <consortium name="The Broad Institute Genomics Platform"/>
            <person name="Cuomo C."/>
            <person name="de Hoog S."/>
            <person name="Gorbushina A."/>
            <person name="Stielow B."/>
            <person name="Teixiera M."/>
            <person name="Abouelleil A."/>
            <person name="Chapman S.B."/>
            <person name="Priest M."/>
            <person name="Young S.K."/>
            <person name="Wortman J."/>
            <person name="Nusbaum C."/>
            <person name="Birren B."/>
        </authorList>
    </citation>
    <scope>NUCLEOTIDE SEQUENCE [LARGE SCALE GENOMIC DNA]</scope>
    <source>
        <strain evidence="1 2">CBS 121828</strain>
    </source>
</reference>
<dbReference type="EMBL" id="KN846953">
    <property type="protein sequence ID" value="KIV78890.1"/>
    <property type="molecule type" value="Genomic_DNA"/>
</dbReference>
<evidence type="ECO:0000313" key="2">
    <source>
        <dbReference type="Proteomes" id="UP000053599"/>
    </source>
</evidence>
<name>A0A0D1VS20_9EURO</name>
<proteinExistence type="predicted"/>
<dbReference type="STRING" id="1016849.A0A0D1VS20"/>
<protein>
    <submittedName>
        <fullName evidence="1">Uncharacterized protein</fullName>
    </submittedName>
</protein>
<evidence type="ECO:0000313" key="1">
    <source>
        <dbReference type="EMBL" id="KIV78890.1"/>
    </source>
</evidence>
<dbReference type="Proteomes" id="UP000053599">
    <property type="component" value="Unassembled WGS sequence"/>
</dbReference>
<sequence>MVIRSATSSSCMSTTDIIRAYRQLYRTALRAIRYARPARLEVRDILRESFRTQPSSAFNARRIDNTLRFLETAGTHNGTEHKILKNLLHLQFWRWHGSNKALLRKANTDYAVETRRNVWRQYQATLAMLNESLDTCLQIGAEKSDPS</sequence>
<dbReference type="HOGENOM" id="CLU_139293_0_0_1"/>
<gene>
    <name evidence="1" type="ORF">PV11_06493</name>
</gene>
<accession>A0A0D1VS20</accession>